<dbReference type="Proteomes" id="UP000308600">
    <property type="component" value="Unassembled WGS sequence"/>
</dbReference>
<protein>
    <submittedName>
        <fullName evidence="1">Uncharacterized protein</fullName>
    </submittedName>
</protein>
<evidence type="ECO:0000313" key="2">
    <source>
        <dbReference type="Proteomes" id="UP000308600"/>
    </source>
</evidence>
<organism evidence="1 2">
    <name type="scientific">Pluteus cervinus</name>
    <dbReference type="NCBI Taxonomy" id="181527"/>
    <lineage>
        <taxon>Eukaryota</taxon>
        <taxon>Fungi</taxon>
        <taxon>Dikarya</taxon>
        <taxon>Basidiomycota</taxon>
        <taxon>Agaricomycotina</taxon>
        <taxon>Agaricomycetes</taxon>
        <taxon>Agaricomycetidae</taxon>
        <taxon>Agaricales</taxon>
        <taxon>Pluteineae</taxon>
        <taxon>Pluteaceae</taxon>
        <taxon>Pluteus</taxon>
    </lineage>
</organism>
<keyword evidence="2" id="KW-1185">Reference proteome</keyword>
<name>A0ACD3A1X1_9AGAR</name>
<feature type="non-terminal residue" evidence="1">
    <location>
        <position position="1"/>
    </location>
</feature>
<accession>A0ACD3A1X1</accession>
<sequence length="131" mass="14754">RKVIAFGIMMITNNQRCNALQRFVGIFLHSCNAPQALVEWISRIGLSTSVTSINRSLNSLSRDTRTYIIQISKLLTTAIVDDNLDFELKHAIPTLEKSVSDTLHHVTTGFLLPLTSITRVDLECADVLWER</sequence>
<gene>
    <name evidence="1" type="ORF">BDN72DRAFT_751699</name>
</gene>
<dbReference type="EMBL" id="ML208992">
    <property type="protein sequence ID" value="TFK59390.1"/>
    <property type="molecule type" value="Genomic_DNA"/>
</dbReference>
<feature type="non-terminal residue" evidence="1">
    <location>
        <position position="131"/>
    </location>
</feature>
<reference evidence="1 2" key="1">
    <citation type="journal article" date="2019" name="Nat. Ecol. Evol.">
        <title>Megaphylogeny resolves global patterns of mushroom evolution.</title>
        <authorList>
            <person name="Varga T."/>
            <person name="Krizsan K."/>
            <person name="Foldi C."/>
            <person name="Dima B."/>
            <person name="Sanchez-Garcia M."/>
            <person name="Sanchez-Ramirez S."/>
            <person name="Szollosi G.J."/>
            <person name="Szarkandi J.G."/>
            <person name="Papp V."/>
            <person name="Albert L."/>
            <person name="Andreopoulos W."/>
            <person name="Angelini C."/>
            <person name="Antonin V."/>
            <person name="Barry K.W."/>
            <person name="Bougher N.L."/>
            <person name="Buchanan P."/>
            <person name="Buyck B."/>
            <person name="Bense V."/>
            <person name="Catcheside P."/>
            <person name="Chovatia M."/>
            <person name="Cooper J."/>
            <person name="Damon W."/>
            <person name="Desjardin D."/>
            <person name="Finy P."/>
            <person name="Geml J."/>
            <person name="Haridas S."/>
            <person name="Hughes K."/>
            <person name="Justo A."/>
            <person name="Karasinski D."/>
            <person name="Kautmanova I."/>
            <person name="Kiss B."/>
            <person name="Kocsube S."/>
            <person name="Kotiranta H."/>
            <person name="LaButti K.M."/>
            <person name="Lechner B.E."/>
            <person name="Liimatainen K."/>
            <person name="Lipzen A."/>
            <person name="Lukacs Z."/>
            <person name="Mihaltcheva S."/>
            <person name="Morgado L.N."/>
            <person name="Niskanen T."/>
            <person name="Noordeloos M.E."/>
            <person name="Ohm R.A."/>
            <person name="Ortiz-Santana B."/>
            <person name="Ovrebo C."/>
            <person name="Racz N."/>
            <person name="Riley R."/>
            <person name="Savchenko A."/>
            <person name="Shiryaev A."/>
            <person name="Soop K."/>
            <person name="Spirin V."/>
            <person name="Szebenyi C."/>
            <person name="Tomsovsky M."/>
            <person name="Tulloss R.E."/>
            <person name="Uehling J."/>
            <person name="Grigoriev I.V."/>
            <person name="Vagvolgyi C."/>
            <person name="Papp T."/>
            <person name="Martin F.M."/>
            <person name="Miettinen O."/>
            <person name="Hibbett D.S."/>
            <person name="Nagy L.G."/>
        </authorList>
    </citation>
    <scope>NUCLEOTIDE SEQUENCE [LARGE SCALE GENOMIC DNA]</scope>
    <source>
        <strain evidence="1 2">NL-1719</strain>
    </source>
</reference>
<proteinExistence type="predicted"/>
<evidence type="ECO:0000313" key="1">
    <source>
        <dbReference type="EMBL" id="TFK59390.1"/>
    </source>
</evidence>